<accession>A0A858RB68</accession>
<dbReference type="Proteomes" id="UP000501891">
    <property type="component" value="Chromosome"/>
</dbReference>
<dbReference type="KEGG" id="acru:HHL28_18050"/>
<sequence>MRPNIDLDETFMADLMAATGEASADAAVLTALRRVVDLHRQGAAIRELQGIGWDGDLEEMRTDWGPDRDWGLR</sequence>
<dbReference type="EMBL" id="CP051775">
    <property type="protein sequence ID" value="QJE74705.1"/>
    <property type="molecule type" value="Genomic_DNA"/>
</dbReference>
<keyword evidence="2" id="KW-1185">Reference proteome</keyword>
<organism evidence="1 2">
    <name type="scientific">Aerophototrophica crusticola</name>
    <dbReference type="NCBI Taxonomy" id="1709002"/>
    <lineage>
        <taxon>Bacteria</taxon>
        <taxon>Pseudomonadati</taxon>
        <taxon>Pseudomonadota</taxon>
        <taxon>Alphaproteobacteria</taxon>
        <taxon>Rhodospirillales</taxon>
        <taxon>Rhodospirillaceae</taxon>
        <taxon>Aerophototrophica</taxon>
    </lineage>
</organism>
<reference evidence="1" key="1">
    <citation type="submission" date="2020-04" db="EMBL/GenBank/DDBJ databases">
        <title>A desert anoxygenic phototrophic bacterium fixes CO2 using RubisCO under aerobic conditions.</title>
        <authorList>
            <person name="Tang K."/>
        </authorList>
    </citation>
    <scope>NUCLEOTIDE SEQUENCE [LARGE SCALE GENOMIC DNA]</scope>
    <source>
        <strain evidence="1">MIMtkB3</strain>
    </source>
</reference>
<gene>
    <name evidence="1" type="ORF">HHL28_18050</name>
</gene>
<dbReference type="AlphaFoldDB" id="A0A858RB68"/>
<evidence type="ECO:0000313" key="2">
    <source>
        <dbReference type="Proteomes" id="UP000501891"/>
    </source>
</evidence>
<proteinExistence type="predicted"/>
<protein>
    <submittedName>
        <fullName evidence="1">Type II toxin-antitoxin system VapB family antitoxin</fullName>
    </submittedName>
</protein>
<name>A0A858RB68_9PROT</name>
<evidence type="ECO:0000313" key="1">
    <source>
        <dbReference type="EMBL" id="QJE74705.1"/>
    </source>
</evidence>